<feature type="transmembrane region" description="Helical" evidence="2">
    <location>
        <begin position="108"/>
        <end position="126"/>
    </location>
</feature>
<organism evidence="3 4">
    <name type="scientific">Symbiodinium natans</name>
    <dbReference type="NCBI Taxonomy" id="878477"/>
    <lineage>
        <taxon>Eukaryota</taxon>
        <taxon>Sar</taxon>
        <taxon>Alveolata</taxon>
        <taxon>Dinophyceae</taxon>
        <taxon>Suessiales</taxon>
        <taxon>Symbiodiniaceae</taxon>
        <taxon>Symbiodinium</taxon>
    </lineage>
</organism>
<proteinExistence type="predicted"/>
<protein>
    <submittedName>
        <fullName evidence="3">Uncharacterized protein</fullName>
    </submittedName>
</protein>
<dbReference type="EMBL" id="CAJNDS010002161">
    <property type="protein sequence ID" value="CAE7356643.1"/>
    <property type="molecule type" value="Genomic_DNA"/>
</dbReference>
<accession>A0A812Q3K2</accession>
<evidence type="ECO:0000313" key="3">
    <source>
        <dbReference type="EMBL" id="CAE7356643.1"/>
    </source>
</evidence>
<sequence length="474" mass="53325">MLDDNQTAPDIEAGNSDAQAQLLGKSQHPAHPPRHMDKPEGVAGRQESCPPADRTLGDQNTPNVQGEKSCCQSCRQLLKKNWKIVFTVFCLVPALAAHGRWFLSSVGLAVVVFMALIPYLTFTIFLEQVAQKIHHEEEMFQVCAKTMQDEDICRLTNLTHFDRWRKFHVIRIFGRALLNIFMVVYNLFYLPPRDPHRALNQTKHLLAWLELGGVALMLVLVWVPKDTVQNLTGCLKLPGHSLYTARVVRNLADFSALSLLRLANPQEFLTRVRQSFSTGFEHTTAAQKWAVIGVEVASFLLGACVGIAALVVKISATSFVSAADFGRYDPLELITLAGFLNNIVGLMRIDDLRIDTCPRWYLHEAVARMYFETHPNLIKYRSQLQNGQRIRRVFQQALYEALRHDHGFWDGSGLWLSITVEDVLKLISGMIGKETKDGKDDEETKGGKDDEVTTGGKYVTRCTRCGGKNTQDTE</sequence>
<reference evidence="3" key="1">
    <citation type="submission" date="2021-02" db="EMBL/GenBank/DDBJ databases">
        <authorList>
            <person name="Dougan E. K."/>
            <person name="Rhodes N."/>
            <person name="Thang M."/>
            <person name="Chan C."/>
        </authorList>
    </citation>
    <scope>NUCLEOTIDE SEQUENCE</scope>
</reference>
<evidence type="ECO:0000256" key="2">
    <source>
        <dbReference type="SAM" id="Phobius"/>
    </source>
</evidence>
<keyword evidence="2" id="KW-1133">Transmembrane helix</keyword>
<feature type="region of interest" description="Disordered" evidence="1">
    <location>
        <begin position="435"/>
        <end position="455"/>
    </location>
</feature>
<gene>
    <name evidence="3" type="ORF">SNAT2548_LOCUS19000</name>
</gene>
<feature type="transmembrane region" description="Helical" evidence="2">
    <location>
        <begin position="289"/>
        <end position="311"/>
    </location>
</feature>
<keyword evidence="4" id="KW-1185">Reference proteome</keyword>
<comment type="caution">
    <text evidence="3">The sequence shown here is derived from an EMBL/GenBank/DDBJ whole genome shotgun (WGS) entry which is preliminary data.</text>
</comment>
<evidence type="ECO:0000313" key="4">
    <source>
        <dbReference type="Proteomes" id="UP000604046"/>
    </source>
</evidence>
<feature type="compositionally biased region" description="Polar residues" evidence="1">
    <location>
        <begin position="57"/>
        <end position="66"/>
    </location>
</feature>
<evidence type="ECO:0000256" key="1">
    <source>
        <dbReference type="SAM" id="MobiDB-lite"/>
    </source>
</evidence>
<feature type="compositionally biased region" description="Basic and acidic residues" evidence="1">
    <location>
        <begin position="435"/>
        <end position="451"/>
    </location>
</feature>
<dbReference type="AlphaFoldDB" id="A0A812Q3K2"/>
<keyword evidence="2" id="KW-0812">Transmembrane</keyword>
<name>A0A812Q3K2_9DINO</name>
<feature type="transmembrane region" description="Helical" evidence="2">
    <location>
        <begin position="205"/>
        <end position="223"/>
    </location>
</feature>
<feature type="region of interest" description="Disordered" evidence="1">
    <location>
        <begin position="1"/>
        <end position="66"/>
    </location>
</feature>
<feature type="transmembrane region" description="Helical" evidence="2">
    <location>
        <begin position="172"/>
        <end position="190"/>
    </location>
</feature>
<keyword evidence="2" id="KW-0472">Membrane</keyword>
<feature type="transmembrane region" description="Helical" evidence="2">
    <location>
        <begin position="84"/>
        <end position="102"/>
    </location>
</feature>
<dbReference type="Proteomes" id="UP000604046">
    <property type="component" value="Unassembled WGS sequence"/>
</dbReference>